<dbReference type="EMBL" id="SACN01000004">
    <property type="protein sequence ID" value="RVT89755.1"/>
    <property type="molecule type" value="Genomic_DNA"/>
</dbReference>
<sequence length="184" mass="18959">MKIALIAAALAASIGSAAYAQDTSPDGSEPAVGFEPYVGILGGYHSLDRDSEFGSVPGRAGMGGALIEGVAGVNMPLGPVFVGVEGNVAKGFKDIDWEYGVKGRFGARAGQSGLIYASVGYQWVNGRKGFGDRSDMMYGVGVEVGPKDIGLAGVLGEGGPRLRLQADTYDFDSIRPMAGVVFAF</sequence>
<accession>A0A437LWH3</accession>
<evidence type="ECO:0000313" key="3">
    <source>
        <dbReference type="Proteomes" id="UP000282971"/>
    </source>
</evidence>
<proteinExistence type="predicted"/>
<feature type="chain" id="PRO_5019015015" evidence="1">
    <location>
        <begin position="21"/>
        <end position="184"/>
    </location>
</feature>
<dbReference type="AlphaFoldDB" id="A0A437LWH3"/>
<name>A0A437LWH3_9SPHN</name>
<reference evidence="2 3" key="1">
    <citation type="submission" date="2019-01" db="EMBL/GenBank/DDBJ databases">
        <authorList>
            <person name="Chen W.-M."/>
        </authorList>
    </citation>
    <scope>NUCLEOTIDE SEQUENCE [LARGE SCALE GENOMIC DNA]</scope>
    <source>
        <strain evidence="2 3">CCP-7</strain>
    </source>
</reference>
<gene>
    <name evidence="2" type="ORF">EOD43_20460</name>
</gene>
<evidence type="ECO:0000313" key="2">
    <source>
        <dbReference type="EMBL" id="RVT89755.1"/>
    </source>
</evidence>
<keyword evidence="1" id="KW-0732">Signal</keyword>
<keyword evidence="3" id="KW-1185">Reference proteome</keyword>
<dbReference type="OrthoDB" id="7594964at2"/>
<dbReference type="Proteomes" id="UP000282971">
    <property type="component" value="Unassembled WGS sequence"/>
</dbReference>
<organism evidence="2 3">
    <name type="scientific">Sphingomonas crocodyli</name>
    <dbReference type="NCBI Taxonomy" id="1979270"/>
    <lineage>
        <taxon>Bacteria</taxon>
        <taxon>Pseudomonadati</taxon>
        <taxon>Pseudomonadota</taxon>
        <taxon>Alphaproteobacteria</taxon>
        <taxon>Sphingomonadales</taxon>
        <taxon>Sphingomonadaceae</taxon>
        <taxon>Sphingomonas</taxon>
    </lineage>
</organism>
<feature type="signal peptide" evidence="1">
    <location>
        <begin position="1"/>
        <end position="20"/>
    </location>
</feature>
<comment type="caution">
    <text evidence="2">The sequence shown here is derived from an EMBL/GenBank/DDBJ whole genome shotgun (WGS) entry which is preliminary data.</text>
</comment>
<dbReference type="RefSeq" id="WP_127745919.1">
    <property type="nucleotide sequence ID" value="NZ_SACN01000004.1"/>
</dbReference>
<evidence type="ECO:0000256" key="1">
    <source>
        <dbReference type="SAM" id="SignalP"/>
    </source>
</evidence>
<protein>
    <submittedName>
        <fullName evidence="2">Opacity protein</fullName>
    </submittedName>
</protein>